<organism evidence="1 2">
    <name type="scientific">Pistacia atlantica</name>
    <dbReference type="NCBI Taxonomy" id="434234"/>
    <lineage>
        <taxon>Eukaryota</taxon>
        <taxon>Viridiplantae</taxon>
        <taxon>Streptophyta</taxon>
        <taxon>Embryophyta</taxon>
        <taxon>Tracheophyta</taxon>
        <taxon>Spermatophyta</taxon>
        <taxon>Magnoliopsida</taxon>
        <taxon>eudicotyledons</taxon>
        <taxon>Gunneridae</taxon>
        <taxon>Pentapetalae</taxon>
        <taxon>rosids</taxon>
        <taxon>malvids</taxon>
        <taxon>Sapindales</taxon>
        <taxon>Anacardiaceae</taxon>
        <taxon>Pistacia</taxon>
    </lineage>
</organism>
<keyword evidence="2" id="KW-1185">Reference proteome</keyword>
<protein>
    <submittedName>
        <fullName evidence="1">Uncharacterized protein</fullName>
    </submittedName>
</protein>
<reference evidence="2" key="1">
    <citation type="journal article" date="2023" name="G3 (Bethesda)">
        <title>Genome assembly and association tests identify interacting loci associated with vigor, precocity, and sex in interspecific pistachio rootstocks.</title>
        <authorList>
            <person name="Palmer W."/>
            <person name="Jacygrad E."/>
            <person name="Sagayaradj S."/>
            <person name="Cavanaugh K."/>
            <person name="Han R."/>
            <person name="Bertier L."/>
            <person name="Beede B."/>
            <person name="Kafkas S."/>
            <person name="Golino D."/>
            <person name="Preece J."/>
            <person name="Michelmore R."/>
        </authorList>
    </citation>
    <scope>NUCLEOTIDE SEQUENCE [LARGE SCALE GENOMIC DNA]</scope>
</reference>
<sequence length="195" mass="21569">MGFEKAVMVRNSTACAMEWSIELEKALRPKNPGRRIEAIYQIGLRLEQWSGEPEGTMVVYDMFGLVPGEDRLFANTIFLRLADAFQLGNKRDVKSRALALVLFGCWADFAKDSAQIRYLVLSSLVSSNVLEVRASLFATGCFSELADDFSSVVLEMVVNIVTSSETESVVRLAAVRAFAKMGCTFSNANRAFKVS</sequence>
<proteinExistence type="predicted"/>
<evidence type="ECO:0000313" key="1">
    <source>
        <dbReference type="EMBL" id="KAJ0081178.1"/>
    </source>
</evidence>
<gene>
    <name evidence="1" type="ORF">Patl1_12202</name>
</gene>
<dbReference type="EMBL" id="CM047908">
    <property type="protein sequence ID" value="KAJ0081178.1"/>
    <property type="molecule type" value="Genomic_DNA"/>
</dbReference>
<comment type="caution">
    <text evidence="1">The sequence shown here is derived from an EMBL/GenBank/DDBJ whole genome shotgun (WGS) entry which is preliminary data.</text>
</comment>
<dbReference type="Proteomes" id="UP001164250">
    <property type="component" value="Chromosome 12"/>
</dbReference>
<evidence type="ECO:0000313" key="2">
    <source>
        <dbReference type="Proteomes" id="UP001164250"/>
    </source>
</evidence>
<accession>A0ACC1A572</accession>
<name>A0ACC1A572_9ROSI</name>